<feature type="transmembrane region" description="Helical" evidence="1">
    <location>
        <begin position="7"/>
        <end position="27"/>
    </location>
</feature>
<dbReference type="Proteomes" id="UP000609027">
    <property type="component" value="Unassembled WGS sequence"/>
</dbReference>
<evidence type="ECO:0000313" key="2">
    <source>
        <dbReference type="EMBL" id="MBD3715835.1"/>
    </source>
</evidence>
<reference evidence="3" key="1">
    <citation type="submission" date="2020-07" db="EMBL/GenBank/DDBJ databases">
        <title>Clinical and genomic characterization of carbapenemase-producing Enterobacterales causing secondary infections during the COVID-19 crisis at a New York City hospital.</title>
        <authorList>
            <person name="Gomez-Simmonds A."/>
            <person name="Annavajhala M.K."/>
            <person name="Uhlemann A.-C."/>
        </authorList>
    </citation>
    <scope>NUCLEOTIDE SEQUENCE</scope>
    <source>
        <strain evidence="2">KP1827</strain>
        <strain evidence="3">NK1607</strain>
    </source>
</reference>
<protein>
    <submittedName>
        <fullName evidence="3">Uncharacterized protein</fullName>
    </submittedName>
</protein>
<name>A0A927HVI1_KLEPN</name>
<accession>A0A927HVI1</accession>
<dbReference type="EMBL" id="JACXSW010000013">
    <property type="protein sequence ID" value="MBD3715835.1"/>
    <property type="molecule type" value="Genomic_DNA"/>
</dbReference>
<evidence type="ECO:0000313" key="4">
    <source>
        <dbReference type="Proteomes" id="UP000609027"/>
    </source>
</evidence>
<feature type="transmembrane region" description="Helical" evidence="1">
    <location>
        <begin position="47"/>
        <end position="65"/>
    </location>
</feature>
<evidence type="ECO:0000313" key="3">
    <source>
        <dbReference type="EMBL" id="MBD3721570.1"/>
    </source>
</evidence>
<sequence length="155" mass="17258">MKSSGQLLSLAGIILAVYSLFFMDVSVEVGDGTRVNNIGLMAQQQNYLLVAVVLFLAGIFISFSGRKKSLQEVDFTKIESFSSDDFVSLKDGEPCLNILAVDNLAMMFLKKHGSSSVNDILFMNMPLIDRLEQGLPEPLRKDFKSTLKRRLKDNC</sequence>
<dbReference type="Proteomes" id="UP000639195">
    <property type="component" value="Unassembled WGS sequence"/>
</dbReference>
<evidence type="ECO:0000256" key="1">
    <source>
        <dbReference type="SAM" id="Phobius"/>
    </source>
</evidence>
<dbReference type="AlphaFoldDB" id="A0A927HVI1"/>
<dbReference type="EMBL" id="JACXTJ010000004">
    <property type="protein sequence ID" value="MBD3721570.1"/>
    <property type="molecule type" value="Genomic_DNA"/>
</dbReference>
<keyword evidence="1" id="KW-1133">Transmembrane helix</keyword>
<organism evidence="3 4">
    <name type="scientific">Klebsiella pneumoniae</name>
    <dbReference type="NCBI Taxonomy" id="573"/>
    <lineage>
        <taxon>Bacteria</taxon>
        <taxon>Pseudomonadati</taxon>
        <taxon>Pseudomonadota</taxon>
        <taxon>Gammaproteobacteria</taxon>
        <taxon>Enterobacterales</taxon>
        <taxon>Enterobacteriaceae</taxon>
        <taxon>Klebsiella/Raoultella group</taxon>
        <taxon>Klebsiella</taxon>
        <taxon>Klebsiella pneumoniae complex</taxon>
    </lineage>
</organism>
<dbReference type="RefSeq" id="WP_004143894.1">
    <property type="nucleotide sequence ID" value="NZ_BFEN01000071.1"/>
</dbReference>
<keyword evidence="1" id="KW-0812">Transmembrane</keyword>
<keyword evidence="1" id="KW-0472">Membrane</keyword>
<proteinExistence type="predicted"/>
<gene>
    <name evidence="2" type="ORF">IE979_07930</name>
    <name evidence="3" type="ORF">IE992_24970</name>
</gene>
<comment type="caution">
    <text evidence="3">The sequence shown here is derived from an EMBL/GenBank/DDBJ whole genome shotgun (WGS) entry which is preliminary data.</text>
</comment>